<feature type="region of interest" description="Disordered" evidence="1">
    <location>
        <begin position="139"/>
        <end position="162"/>
    </location>
</feature>
<feature type="compositionally biased region" description="Low complexity" evidence="1">
    <location>
        <begin position="201"/>
        <end position="216"/>
    </location>
</feature>
<protein>
    <submittedName>
        <fullName evidence="2">Uncharacterized protein</fullName>
    </submittedName>
</protein>
<dbReference type="EMBL" id="JAVFKD010000014">
    <property type="protein sequence ID" value="KAK5991020.1"/>
    <property type="molecule type" value="Genomic_DNA"/>
</dbReference>
<organism evidence="2 3">
    <name type="scientific">Cladobotryum mycophilum</name>
    <dbReference type="NCBI Taxonomy" id="491253"/>
    <lineage>
        <taxon>Eukaryota</taxon>
        <taxon>Fungi</taxon>
        <taxon>Dikarya</taxon>
        <taxon>Ascomycota</taxon>
        <taxon>Pezizomycotina</taxon>
        <taxon>Sordariomycetes</taxon>
        <taxon>Hypocreomycetidae</taxon>
        <taxon>Hypocreales</taxon>
        <taxon>Hypocreaceae</taxon>
        <taxon>Cladobotryum</taxon>
    </lineage>
</organism>
<accession>A0ABR0SGX0</accession>
<reference evidence="2 3" key="1">
    <citation type="submission" date="2024-01" db="EMBL/GenBank/DDBJ databases">
        <title>Complete genome of Cladobotryum mycophilum ATHUM6906.</title>
        <authorList>
            <person name="Christinaki A.C."/>
            <person name="Myridakis A.I."/>
            <person name="Kouvelis V.N."/>
        </authorList>
    </citation>
    <scope>NUCLEOTIDE SEQUENCE [LARGE SCALE GENOMIC DNA]</scope>
    <source>
        <strain evidence="2 3">ATHUM6906</strain>
    </source>
</reference>
<evidence type="ECO:0000256" key="1">
    <source>
        <dbReference type="SAM" id="MobiDB-lite"/>
    </source>
</evidence>
<feature type="region of interest" description="Disordered" evidence="1">
    <location>
        <begin position="37"/>
        <end position="123"/>
    </location>
</feature>
<comment type="caution">
    <text evidence="2">The sequence shown here is derived from an EMBL/GenBank/DDBJ whole genome shotgun (WGS) entry which is preliminary data.</text>
</comment>
<gene>
    <name evidence="2" type="ORF">PT974_09296</name>
</gene>
<keyword evidence="3" id="KW-1185">Reference proteome</keyword>
<proteinExistence type="predicted"/>
<feature type="compositionally biased region" description="Basic residues" evidence="1">
    <location>
        <begin position="226"/>
        <end position="243"/>
    </location>
</feature>
<feature type="region of interest" description="Disordered" evidence="1">
    <location>
        <begin position="178"/>
        <end position="243"/>
    </location>
</feature>
<evidence type="ECO:0000313" key="3">
    <source>
        <dbReference type="Proteomes" id="UP001338125"/>
    </source>
</evidence>
<sequence>MEENGFHWDWWMGLKVAGALIFAKTSPLTSSTVPLPPAASLAQDGDLESGSLSPPSPTLSTTSTADAPKLPERASAILRAPPSDLGDDNVGSDDQFGTASWGSPYPRSDANLRRQSFSSEGSDDFQVHQLDIATPFLRPPPVFRQRQQPQPEPQPEPQSTVSAAAAVLANRVRRQPRGLTEGWIRNHTAAAENTEPRHWLSEGSSSENSLSGSESGWFHDQDHRTPKPLRKPHPSLGHRRHHHHDCDLDLGWRLCNIVPSRVLIP</sequence>
<evidence type="ECO:0000313" key="2">
    <source>
        <dbReference type="EMBL" id="KAK5991020.1"/>
    </source>
</evidence>
<name>A0ABR0SGX0_9HYPO</name>
<dbReference type="Proteomes" id="UP001338125">
    <property type="component" value="Unassembled WGS sequence"/>
</dbReference>